<feature type="coiled-coil region" evidence="4">
    <location>
        <begin position="627"/>
        <end position="671"/>
    </location>
</feature>
<dbReference type="SUPFAM" id="SSF52540">
    <property type="entry name" value="P-loop containing nucleoside triphosphate hydrolases"/>
    <property type="match status" value="2"/>
</dbReference>
<dbReference type="SUPFAM" id="SSF57997">
    <property type="entry name" value="Tropomyosin"/>
    <property type="match status" value="1"/>
</dbReference>
<dbReference type="PANTHER" id="PTHR32114:SF2">
    <property type="entry name" value="ABC TRANSPORTER ABCH.3"/>
    <property type="match status" value="1"/>
</dbReference>
<dbReference type="AlphaFoldDB" id="A0A0R1WAT8"/>
<keyword evidence="6" id="KW-1185">Reference proteome</keyword>
<proteinExistence type="inferred from homology"/>
<feature type="coiled-coil region" evidence="4">
    <location>
        <begin position="443"/>
        <end position="484"/>
    </location>
</feature>
<dbReference type="Proteomes" id="UP000051302">
    <property type="component" value="Unassembled WGS sequence"/>
</dbReference>
<comment type="similarity">
    <text evidence="1">Belongs to the SMC family. SbcC subfamily.</text>
</comment>
<accession>A0A0R1WAT8</accession>
<protein>
    <recommendedName>
        <fullName evidence="3">Nuclease SbcCD subunit C</fullName>
    </recommendedName>
</protein>
<evidence type="ECO:0000313" key="6">
    <source>
        <dbReference type="Proteomes" id="UP000051302"/>
    </source>
</evidence>
<keyword evidence="4" id="KW-0175">Coiled coil</keyword>
<feature type="coiled-coil region" evidence="4">
    <location>
        <begin position="735"/>
        <end position="848"/>
    </location>
</feature>
<dbReference type="GO" id="GO:0016887">
    <property type="term" value="F:ATP hydrolysis activity"/>
    <property type="evidence" value="ECO:0007669"/>
    <property type="project" value="InterPro"/>
</dbReference>
<dbReference type="PANTHER" id="PTHR32114">
    <property type="entry name" value="ABC TRANSPORTER ABCH.3"/>
    <property type="match status" value="1"/>
</dbReference>
<evidence type="ECO:0000313" key="5">
    <source>
        <dbReference type="EMBL" id="KRM14661.1"/>
    </source>
</evidence>
<gene>
    <name evidence="5" type="ORF">FD31_GL001724</name>
</gene>
<keyword evidence="5" id="KW-0269">Exonuclease</keyword>
<dbReference type="Gene3D" id="3.40.50.300">
    <property type="entry name" value="P-loop containing nucleotide triphosphate hydrolases"/>
    <property type="match status" value="2"/>
</dbReference>
<dbReference type="GO" id="GO:0004527">
    <property type="term" value="F:exonuclease activity"/>
    <property type="evidence" value="ECO:0007669"/>
    <property type="project" value="UniProtKB-KW"/>
</dbReference>
<comment type="caution">
    <text evidence="5">The sequence shown here is derived from an EMBL/GenBank/DDBJ whole genome shotgun (WGS) entry which is preliminary data.</text>
</comment>
<name>A0A0R1WAT8_9LACO</name>
<dbReference type="EMBL" id="AZFV01000034">
    <property type="protein sequence ID" value="KRM14661.1"/>
    <property type="molecule type" value="Genomic_DNA"/>
</dbReference>
<keyword evidence="5" id="KW-0378">Hydrolase</keyword>
<dbReference type="GO" id="GO:0006302">
    <property type="term" value="P:double-strand break repair"/>
    <property type="evidence" value="ECO:0007669"/>
    <property type="project" value="InterPro"/>
</dbReference>
<evidence type="ECO:0000256" key="4">
    <source>
        <dbReference type="SAM" id="Coils"/>
    </source>
</evidence>
<evidence type="ECO:0000256" key="1">
    <source>
        <dbReference type="ARBA" id="ARBA00006930"/>
    </source>
</evidence>
<comment type="subunit">
    <text evidence="2">Heterodimer of SbcC and SbcD.</text>
</comment>
<evidence type="ECO:0000256" key="3">
    <source>
        <dbReference type="ARBA" id="ARBA00013368"/>
    </source>
</evidence>
<organism evidence="5 6">
    <name type="scientific">Companilactobacillus nantensis DSM 16982</name>
    <dbReference type="NCBI Taxonomy" id="1423774"/>
    <lineage>
        <taxon>Bacteria</taxon>
        <taxon>Bacillati</taxon>
        <taxon>Bacillota</taxon>
        <taxon>Bacilli</taxon>
        <taxon>Lactobacillales</taxon>
        <taxon>Lactobacillaceae</taxon>
        <taxon>Companilactobacillus</taxon>
    </lineage>
</organism>
<feature type="coiled-coil region" evidence="4">
    <location>
        <begin position="546"/>
        <end position="587"/>
    </location>
</feature>
<dbReference type="PATRIC" id="fig|1423774.3.peg.1787"/>
<reference evidence="5 6" key="1">
    <citation type="journal article" date="2015" name="Genome Announc.">
        <title>Expanding the biotechnology potential of lactobacilli through comparative genomics of 213 strains and associated genera.</title>
        <authorList>
            <person name="Sun Z."/>
            <person name="Harris H.M."/>
            <person name="McCann A."/>
            <person name="Guo C."/>
            <person name="Argimon S."/>
            <person name="Zhang W."/>
            <person name="Yang X."/>
            <person name="Jeffery I.B."/>
            <person name="Cooney J.C."/>
            <person name="Kagawa T.F."/>
            <person name="Liu W."/>
            <person name="Song Y."/>
            <person name="Salvetti E."/>
            <person name="Wrobel A."/>
            <person name="Rasinkangas P."/>
            <person name="Parkhill J."/>
            <person name="Rea M.C."/>
            <person name="O'Sullivan O."/>
            <person name="Ritari J."/>
            <person name="Douillard F.P."/>
            <person name="Paul Ross R."/>
            <person name="Yang R."/>
            <person name="Briner A.E."/>
            <person name="Felis G.E."/>
            <person name="de Vos W.M."/>
            <person name="Barrangou R."/>
            <person name="Klaenhammer T.R."/>
            <person name="Caufield P.W."/>
            <person name="Cui Y."/>
            <person name="Zhang H."/>
            <person name="O'Toole P.W."/>
        </authorList>
    </citation>
    <scope>NUCLEOTIDE SEQUENCE [LARGE SCALE GENOMIC DNA]</scope>
    <source>
        <strain evidence="5 6">DSM 16982</strain>
    </source>
</reference>
<keyword evidence="5" id="KW-0540">Nuclease</keyword>
<dbReference type="InterPro" id="IPR027417">
    <property type="entry name" value="P-loop_NTPase"/>
</dbReference>
<sequence length="1055" mass="118748">MKPIYLEINNFGPHAHSIIDFRKLDESPIFLIGGDTGAGKSTIFDAMTFALFSTTTSDREAREMRSQFAGPKDITKVIFYFEQSGKIYKIERTPLQTLAKERGKGTTSRNPTANLSVVDDVNGVEVESIATKPADVGIAITEILNLNADQFKKIILLPQNDFSEFLKSNTNDKEKILKKIFGTQLFTDFTAKLKEHYDAANSKSTDFNNELKSQTESPVWSDDEQAELAGIPNDQLTATLEGYVAHRQAKFNDAQENDKEIEDTWKTADKKYHDAETLKNNFDKLAESETEYQSRIIDQADDIKAKQTHVAELTWSQPLRETVRDLDKATVEQADITKEVQTVTQKLTEAQTNLDQSKENLEYLNTQAASFETKNEQAQKLNVVISKVRDIENIRQELNQLEPQLTTAKNDVTTKTSAVEEIKQAITSKRKELVEFDGLSTQKDKLNQEKDTLIDTLTPLENQRNMAVAETQKLQEKLKKMTAEAKVKSDTLDIAKKDYQTKIKTRQTLMIAQLRQELADGEPCAVCGSTEHPYAGQQVTADETDLRQAMDEVDDSQKAYAAADNAVKEINQTLDDLSAEFSQKQQESVSAFKNLSSKYNELLEQVSLELPAEFDLSKIRTTFQSKLDEINQRLQESQTLMDEINTLEQKQQDAQSNLSAVTSKLERLTAQQQTRTKDLQDKLQTIDNPDISSAELIKQQTSLKHEYDTFQTKLKTGQESFNTNEKTFSNTQTHLNDIKARLTKLDESIKVLSEQLHQALNDSTAQTNDSKILDNWIHELDQNKLSELQNIIVSYNKEKEILTTNINKLKNDVSGLTKPNTAQLKQALDEIQVQRNEAITKLANAKTDLTNTQKSFDKVKSIMQKQGEFAKELAAITSLYNVVNGKDGNDSKLKLETYVVQNYLQKILSYANDTFLNRLSHNRYSFVISEKGSDKQRDHGLDINVYDRETNAIRSSDTLSGGETFIAALSIALSLSEVVQSSANGVQIDALFVDEGFGSLDDETLDEAMNALEDIGKNRMVGVISHIESMKQSIGQQLLVKKLGDGKSKIELINK</sequence>
<dbReference type="Pfam" id="PF13558">
    <property type="entry name" value="SbcC_Walker_B"/>
    <property type="match status" value="1"/>
</dbReference>
<feature type="coiled-coil region" evidence="4">
    <location>
        <begin position="340"/>
        <end position="411"/>
    </location>
</feature>
<evidence type="ECO:0000256" key="2">
    <source>
        <dbReference type="ARBA" id="ARBA00011322"/>
    </source>
</evidence>
<dbReference type="STRING" id="1423774.FD31_GL001724"/>
<dbReference type="RefSeq" id="WP_057893006.1">
    <property type="nucleotide sequence ID" value="NZ_AZFV01000034.1"/>
</dbReference>